<keyword evidence="12" id="KW-1185">Reference proteome</keyword>
<dbReference type="PROSITE" id="PS50868">
    <property type="entry name" value="POST_SET"/>
    <property type="match status" value="1"/>
</dbReference>
<dbReference type="PANTHER" id="PTHR46223:SF3">
    <property type="entry name" value="HISTONE-LYSINE N-METHYLTRANSFERASE SET-23"/>
    <property type="match status" value="1"/>
</dbReference>
<dbReference type="GO" id="GO:0042054">
    <property type="term" value="F:histone methyltransferase activity"/>
    <property type="evidence" value="ECO:0007669"/>
    <property type="project" value="InterPro"/>
</dbReference>
<dbReference type="InParanoid" id="A0A7R8UNK5"/>
<keyword evidence="5" id="KW-0949">S-adenosyl-L-methionine</keyword>
<feature type="domain" description="Pre-SET" evidence="9">
    <location>
        <begin position="73"/>
        <end position="139"/>
    </location>
</feature>
<comment type="subcellular location">
    <subcellularLocation>
        <location evidence="1">Chromosome</location>
    </subcellularLocation>
</comment>
<dbReference type="InterPro" id="IPR046341">
    <property type="entry name" value="SET_dom_sf"/>
</dbReference>
<sequence>MLSSHADQAIDVFQRGSACYVNDLIVIDIADDYEHADSSVEYALENVLYKPSKPDEDEDFETLQELFNSIYTQNCSCTDSLCDSPRVCSHGGNYKILITSSGQKQLVLNSNRPCQDLIYECSENCNCSPTCCNRLVQYGPRKGLEIIDITLNNMEQKGLITTRTIPKGAFICEYAGEVLTKSEAARRLSRNKVNNRMNYIICLNETPTESGQDRLQTFIDPTEKGNIGRYLNHSCDPNCEILSVRVGGPIPRLGIFAKKDIASLDELTFHYGGGRRESQENQNDRIFCCCGSANCEKYLPNFDF</sequence>
<dbReference type="OMA" id="QNGPLNC"/>
<evidence type="ECO:0008006" key="13">
    <source>
        <dbReference type="Google" id="ProtNLM"/>
    </source>
</evidence>
<dbReference type="FunCoup" id="A0A7R8UNK5">
    <property type="interactions" value="207"/>
</dbReference>
<dbReference type="GO" id="GO:0008170">
    <property type="term" value="F:N-methyltransferase activity"/>
    <property type="evidence" value="ECO:0007669"/>
    <property type="project" value="UniProtKB-ARBA"/>
</dbReference>
<dbReference type="InterPro" id="IPR003616">
    <property type="entry name" value="Post-SET_dom"/>
</dbReference>
<dbReference type="GO" id="GO:0005694">
    <property type="term" value="C:chromosome"/>
    <property type="evidence" value="ECO:0007669"/>
    <property type="project" value="UniProtKB-SubCell"/>
</dbReference>
<evidence type="ECO:0000313" key="12">
    <source>
        <dbReference type="Proteomes" id="UP000594454"/>
    </source>
</evidence>
<dbReference type="InterPro" id="IPR007728">
    <property type="entry name" value="Pre-SET_dom"/>
</dbReference>
<dbReference type="AlphaFoldDB" id="A0A7R8UNK5"/>
<dbReference type="Proteomes" id="UP000594454">
    <property type="component" value="Chromosome 3"/>
</dbReference>
<dbReference type="Pfam" id="PF00856">
    <property type="entry name" value="SET"/>
    <property type="match status" value="1"/>
</dbReference>
<dbReference type="EMBL" id="LR899011">
    <property type="protein sequence ID" value="CAD7084126.1"/>
    <property type="molecule type" value="Genomic_DNA"/>
</dbReference>
<keyword evidence="6" id="KW-0479">Metal-binding</keyword>
<evidence type="ECO:0000256" key="3">
    <source>
        <dbReference type="ARBA" id="ARBA00022603"/>
    </source>
</evidence>
<proteinExistence type="predicted"/>
<dbReference type="Gene3D" id="2.170.270.10">
    <property type="entry name" value="SET domain"/>
    <property type="match status" value="1"/>
</dbReference>
<keyword evidence="7" id="KW-0862">Zinc</keyword>
<evidence type="ECO:0000256" key="1">
    <source>
        <dbReference type="ARBA" id="ARBA00004286"/>
    </source>
</evidence>
<reference evidence="11 12" key="1">
    <citation type="submission" date="2020-11" db="EMBL/GenBank/DDBJ databases">
        <authorList>
            <person name="Wallbank WR R."/>
            <person name="Pardo Diaz C."/>
            <person name="Kozak K."/>
            <person name="Martin S."/>
            <person name="Jiggins C."/>
            <person name="Moest M."/>
            <person name="Warren A I."/>
            <person name="Generalovic N T."/>
            <person name="Byers J.R.P. K."/>
            <person name="Montejo-Kovacevich G."/>
            <person name="Yen C E."/>
        </authorList>
    </citation>
    <scope>NUCLEOTIDE SEQUENCE [LARGE SCALE GENOMIC DNA]</scope>
</reference>
<evidence type="ECO:0000256" key="7">
    <source>
        <dbReference type="ARBA" id="ARBA00022833"/>
    </source>
</evidence>
<evidence type="ECO:0000256" key="2">
    <source>
        <dbReference type="ARBA" id="ARBA00022454"/>
    </source>
</evidence>
<dbReference type="OrthoDB" id="308383at2759"/>
<dbReference type="InterPro" id="IPR001214">
    <property type="entry name" value="SET_dom"/>
</dbReference>
<evidence type="ECO:0000313" key="11">
    <source>
        <dbReference type="EMBL" id="CAD7084126.1"/>
    </source>
</evidence>
<dbReference type="PANTHER" id="PTHR46223">
    <property type="entry name" value="HISTONE-LYSINE N-METHYLTRANSFERASE SUV39H"/>
    <property type="match status" value="1"/>
</dbReference>
<name>A0A7R8UNK5_HERIL</name>
<organism evidence="11 12">
    <name type="scientific">Hermetia illucens</name>
    <name type="common">Black soldier fly</name>
    <dbReference type="NCBI Taxonomy" id="343691"/>
    <lineage>
        <taxon>Eukaryota</taxon>
        <taxon>Metazoa</taxon>
        <taxon>Ecdysozoa</taxon>
        <taxon>Arthropoda</taxon>
        <taxon>Hexapoda</taxon>
        <taxon>Insecta</taxon>
        <taxon>Pterygota</taxon>
        <taxon>Neoptera</taxon>
        <taxon>Endopterygota</taxon>
        <taxon>Diptera</taxon>
        <taxon>Brachycera</taxon>
        <taxon>Stratiomyomorpha</taxon>
        <taxon>Stratiomyidae</taxon>
        <taxon>Hermetiinae</taxon>
        <taxon>Hermetia</taxon>
    </lineage>
</organism>
<feature type="domain" description="Post-SET" evidence="10">
    <location>
        <begin position="284"/>
        <end position="300"/>
    </location>
</feature>
<evidence type="ECO:0000256" key="6">
    <source>
        <dbReference type="ARBA" id="ARBA00022723"/>
    </source>
</evidence>
<dbReference type="PROSITE" id="PS50280">
    <property type="entry name" value="SET"/>
    <property type="match status" value="1"/>
</dbReference>
<protein>
    <recommendedName>
        <fullName evidence="13">Histone-lysine N-methyltransferase set-23</fullName>
    </recommendedName>
</protein>
<dbReference type="GO" id="GO:0032259">
    <property type="term" value="P:methylation"/>
    <property type="evidence" value="ECO:0007669"/>
    <property type="project" value="UniProtKB-KW"/>
</dbReference>
<feature type="domain" description="SET" evidence="8">
    <location>
        <begin position="142"/>
        <end position="272"/>
    </location>
</feature>
<keyword evidence="2" id="KW-0158">Chromosome</keyword>
<evidence type="ECO:0000259" key="9">
    <source>
        <dbReference type="PROSITE" id="PS50867"/>
    </source>
</evidence>
<dbReference type="PROSITE" id="PS50867">
    <property type="entry name" value="PRE_SET"/>
    <property type="match status" value="1"/>
</dbReference>
<dbReference type="GO" id="GO:0008757">
    <property type="term" value="F:S-adenosylmethionine-dependent methyltransferase activity"/>
    <property type="evidence" value="ECO:0007669"/>
    <property type="project" value="UniProtKB-ARBA"/>
</dbReference>
<dbReference type="GO" id="GO:0008270">
    <property type="term" value="F:zinc ion binding"/>
    <property type="evidence" value="ECO:0007669"/>
    <property type="project" value="InterPro"/>
</dbReference>
<evidence type="ECO:0000256" key="4">
    <source>
        <dbReference type="ARBA" id="ARBA00022679"/>
    </source>
</evidence>
<evidence type="ECO:0000259" key="10">
    <source>
        <dbReference type="PROSITE" id="PS50868"/>
    </source>
</evidence>
<dbReference type="SUPFAM" id="SSF82199">
    <property type="entry name" value="SET domain"/>
    <property type="match status" value="1"/>
</dbReference>
<dbReference type="InterPro" id="IPR050973">
    <property type="entry name" value="H3K9_Histone-Lys_N-MTase"/>
</dbReference>
<evidence type="ECO:0000259" key="8">
    <source>
        <dbReference type="PROSITE" id="PS50280"/>
    </source>
</evidence>
<evidence type="ECO:0000256" key="5">
    <source>
        <dbReference type="ARBA" id="ARBA00022691"/>
    </source>
</evidence>
<gene>
    <name evidence="11" type="ORF">HERILL_LOCUS7037</name>
</gene>
<keyword evidence="3" id="KW-0489">Methyltransferase</keyword>
<dbReference type="GO" id="GO:0005634">
    <property type="term" value="C:nucleus"/>
    <property type="evidence" value="ECO:0007669"/>
    <property type="project" value="InterPro"/>
</dbReference>
<dbReference type="SMART" id="SM00317">
    <property type="entry name" value="SET"/>
    <property type="match status" value="1"/>
</dbReference>
<accession>A0A7R8UNK5</accession>
<keyword evidence="4" id="KW-0808">Transferase</keyword>